<feature type="domain" description="Protein kinase" evidence="2">
    <location>
        <begin position="179"/>
        <end position="490"/>
    </location>
</feature>
<gene>
    <name evidence="3" type="ORF">PAPYR_7691</name>
</gene>
<dbReference type="PANTHER" id="PTHR44329">
    <property type="entry name" value="SERINE/THREONINE-PROTEIN KINASE TNNI3K-RELATED"/>
    <property type="match status" value="1"/>
</dbReference>
<feature type="compositionally biased region" description="Basic and acidic residues" evidence="1">
    <location>
        <begin position="512"/>
        <end position="864"/>
    </location>
</feature>
<evidence type="ECO:0000313" key="4">
    <source>
        <dbReference type="Proteomes" id="UP001141327"/>
    </source>
</evidence>
<proteinExistence type="predicted"/>
<feature type="compositionally biased region" description="Polar residues" evidence="1">
    <location>
        <begin position="990"/>
        <end position="1012"/>
    </location>
</feature>
<evidence type="ECO:0000256" key="1">
    <source>
        <dbReference type="SAM" id="MobiDB-lite"/>
    </source>
</evidence>
<dbReference type="Proteomes" id="UP001141327">
    <property type="component" value="Unassembled WGS sequence"/>
</dbReference>
<dbReference type="PANTHER" id="PTHR44329:SF214">
    <property type="entry name" value="PROTEIN KINASE DOMAIN-CONTAINING PROTEIN"/>
    <property type="match status" value="1"/>
</dbReference>
<feature type="region of interest" description="Disordered" evidence="1">
    <location>
        <begin position="512"/>
        <end position="1014"/>
    </location>
</feature>
<dbReference type="InterPro" id="IPR051681">
    <property type="entry name" value="Ser/Thr_Kinases-Pseudokinases"/>
</dbReference>
<feature type="compositionally biased region" description="Low complexity" evidence="1">
    <location>
        <begin position="866"/>
        <end position="921"/>
    </location>
</feature>
<dbReference type="InterPro" id="IPR011009">
    <property type="entry name" value="Kinase-like_dom_sf"/>
</dbReference>
<dbReference type="PROSITE" id="PS50011">
    <property type="entry name" value="PROTEIN_KINASE_DOM"/>
    <property type="match status" value="1"/>
</dbReference>
<dbReference type="InterPro" id="IPR000719">
    <property type="entry name" value="Prot_kinase_dom"/>
</dbReference>
<evidence type="ECO:0000313" key="3">
    <source>
        <dbReference type="EMBL" id="KAJ4456965.1"/>
    </source>
</evidence>
<reference evidence="3" key="1">
    <citation type="journal article" date="2022" name="bioRxiv">
        <title>Genomics of Preaxostyla Flagellates Illuminates Evolutionary Transitions and the Path Towards Mitochondrial Loss.</title>
        <authorList>
            <person name="Novak L.V.F."/>
            <person name="Treitli S.C."/>
            <person name="Pyrih J."/>
            <person name="Halakuc P."/>
            <person name="Pipaliya S.V."/>
            <person name="Vacek V."/>
            <person name="Brzon O."/>
            <person name="Soukal P."/>
            <person name="Eme L."/>
            <person name="Dacks J.B."/>
            <person name="Karnkowska A."/>
            <person name="Elias M."/>
            <person name="Hampl V."/>
        </authorList>
    </citation>
    <scope>NUCLEOTIDE SEQUENCE</scope>
    <source>
        <strain evidence="3">RCP-MX</strain>
    </source>
</reference>
<comment type="caution">
    <text evidence="3">The sequence shown here is derived from an EMBL/GenBank/DDBJ whole genome shotgun (WGS) entry which is preliminary data.</text>
</comment>
<dbReference type="SMART" id="SM00220">
    <property type="entry name" value="S_TKc"/>
    <property type="match status" value="1"/>
</dbReference>
<accession>A0ABQ8UHQ5</accession>
<feature type="compositionally biased region" description="Pro residues" evidence="1">
    <location>
        <begin position="935"/>
        <end position="947"/>
    </location>
</feature>
<organism evidence="3 4">
    <name type="scientific">Paratrimastix pyriformis</name>
    <dbReference type="NCBI Taxonomy" id="342808"/>
    <lineage>
        <taxon>Eukaryota</taxon>
        <taxon>Metamonada</taxon>
        <taxon>Preaxostyla</taxon>
        <taxon>Paratrimastigidae</taxon>
        <taxon>Paratrimastix</taxon>
    </lineage>
</organism>
<dbReference type="Pfam" id="PF00069">
    <property type="entry name" value="Pkinase"/>
    <property type="match status" value="1"/>
</dbReference>
<dbReference type="EMBL" id="JAPMOS010000057">
    <property type="protein sequence ID" value="KAJ4456965.1"/>
    <property type="molecule type" value="Genomic_DNA"/>
</dbReference>
<evidence type="ECO:0000259" key="2">
    <source>
        <dbReference type="PROSITE" id="PS50011"/>
    </source>
</evidence>
<dbReference type="SUPFAM" id="SSF56112">
    <property type="entry name" value="Protein kinase-like (PK-like)"/>
    <property type="match status" value="1"/>
</dbReference>
<keyword evidence="4" id="KW-1185">Reference proteome</keyword>
<dbReference type="Gene3D" id="1.10.510.10">
    <property type="entry name" value="Transferase(Phosphotransferase) domain 1"/>
    <property type="match status" value="1"/>
</dbReference>
<feature type="region of interest" description="Disordered" evidence="1">
    <location>
        <begin position="81"/>
        <end position="113"/>
    </location>
</feature>
<sequence>MSLAAYKVVLPFKGTQPGDITVERKTIVVASFDPADGSDPKARVDVTTVKKPRQEGQIPRDFLQALPEATSSHYLEEYLATLSDSEETPPSVSSSSASGMPSASQTPLATPASPSVSAAAASVHLFVESSVDGAPTLKPTVAFLDGGGKLNLIPVVGVYKHLPGPSLQRKARPEDPDIIDPYHVLGAGAFGISFKMGDTRKGEDDVALKATAAPRTQLERTMISNESYIPAAVRHPNVLPAAGPPMEEQVRYPPLPRHSDLHTVPRKCHAMHYITSRADLTCGDLDRVIRRHLRSPSADPAADRTERWWLLVDMVRGLAYLHGKPFEHNDRRVLHNDIKPANVLLRRDPATGRLMALLADLGMACEYTGGSANFGLALIRGTPGFMAPELYVESAQLAAAGLRPGNTPATDVYSMGVTLFCLYTQTDTYHKTEERPSEDELREAFAEVGVMEAAAGCPPVLVDLLVRMCSRDPTARPVMKRVREAVEAVVVAPEEARRKAAAEEEARRKAAAEEEARRKAAAEEEARRKAAAEEEARRKAAAEEEARRKAAAEEEARRKAAAEEEARRKAAAEEEVRRKAEEEARRKAAEPAEARRKAAEAAEARRKGAAEEKVRREAADEEEARRKAAEAAKARRKAAEAAKARHKAAEAAKARRKAAAEEEARREAAEAAEAAEARRKAAEARRKAANEAAEARRKAAEAAEARRKAAAEEEARRKAAAEEEARRKAAAEEEARRKAADEAAEARRKAAEAAEARRKAADEEEARRKAAEAAEARRKAAEAAEARRKAAEAAEARRKAAAEEEARRKTADEEEGRRKTADEEEARRKAADEEEARRKAAEAAEARRKAAAEVEARRKAETAAHSRPATTTYSPATAKSSPATASPRPATATSSRPATATSSPTTAKSSRPATAAPSRSAIEGFVQQRTRPAISPTPPPSSQPPPSEIATPHPLIIPIPHQRHAPPPLATLLPHPSGHPSPAHQALQLRRQNPQPSPAHQSPQLRRQTVPHQQRLLDVPVFGISSSENLDNFLS</sequence>
<dbReference type="InterPro" id="IPR008271">
    <property type="entry name" value="Ser/Thr_kinase_AS"/>
</dbReference>
<dbReference type="CDD" id="cd00180">
    <property type="entry name" value="PKc"/>
    <property type="match status" value="1"/>
</dbReference>
<feature type="compositionally biased region" description="Low complexity" evidence="1">
    <location>
        <begin position="88"/>
        <end position="104"/>
    </location>
</feature>
<dbReference type="PROSITE" id="PS00108">
    <property type="entry name" value="PROTEIN_KINASE_ST"/>
    <property type="match status" value="1"/>
</dbReference>
<protein>
    <submittedName>
        <fullName evidence="3">Vesicular transport-associated repeat protein</fullName>
    </submittedName>
</protein>
<name>A0ABQ8UHQ5_9EUKA</name>